<keyword evidence="1" id="KW-0560">Oxidoreductase</keyword>
<evidence type="ECO:0000256" key="2">
    <source>
        <dbReference type="ARBA" id="ARBA00023445"/>
    </source>
</evidence>
<reference evidence="4" key="1">
    <citation type="submission" date="2021-04" db="EMBL/GenBank/DDBJ databases">
        <title>Devosia litorisediminis sp. nov., isolated from a sand dune.</title>
        <authorList>
            <person name="Park S."/>
            <person name="Yoon J.-H."/>
        </authorList>
    </citation>
    <scope>NUCLEOTIDE SEQUENCE</scope>
    <source>
        <strain evidence="4">BSSL-BM10</strain>
    </source>
</reference>
<dbReference type="Proteomes" id="UP000678281">
    <property type="component" value="Unassembled WGS sequence"/>
</dbReference>
<dbReference type="Gene3D" id="3.40.50.720">
    <property type="entry name" value="NAD(P)-binding Rossmann-like Domain"/>
    <property type="match status" value="1"/>
</dbReference>
<dbReference type="PANTHER" id="PTHR10366">
    <property type="entry name" value="NAD DEPENDENT EPIMERASE/DEHYDRATASE"/>
    <property type="match status" value="1"/>
</dbReference>
<dbReference type="PANTHER" id="PTHR10366:SF564">
    <property type="entry name" value="STEROL-4-ALPHA-CARBOXYLATE 3-DEHYDROGENASE, DECARBOXYLATING"/>
    <property type="match status" value="1"/>
</dbReference>
<proteinExistence type="inferred from homology"/>
<evidence type="ECO:0000256" key="1">
    <source>
        <dbReference type="ARBA" id="ARBA00023002"/>
    </source>
</evidence>
<dbReference type="RefSeq" id="WP_212657707.1">
    <property type="nucleotide sequence ID" value="NZ_JAGXTP010000001.1"/>
</dbReference>
<name>A0A942I5X1_9HYPH</name>
<sequence>MRRNLVLVTGASGFVGKWTVIELLRAGYSVRGAFRSAERAESVKQAVIAYLGDEVLYRLSFVKLDLMLDNGWAKAMLKVDAIVHTAAKVVTREPKDPGKVVGPAVEGTERVLRFATRAGVRRIVMTSSVVTIGYGHGPRRGPHIFSETDNTELDGIGFPWAYCVAKTKAERVAWAYARNEGLELTTIHPGAVLGPALDGYVSPSLRLVSGLLNGSTPALPHCGFSIIDVRDVAALHVAALNHDAAIGERYLAASDYVSFSQIAQMLAASYPAQNVTRKKVPDWVIKLLARFGGPSRLIANDIGNEKHYTRDKGEALLGHPYRSADSAILAAAESLFALGLLERHSG</sequence>
<protein>
    <submittedName>
        <fullName evidence="4">NAD-dependent epimerase/dehydratase family protein</fullName>
    </submittedName>
</protein>
<dbReference type="InterPro" id="IPR001509">
    <property type="entry name" value="Epimerase_deHydtase"/>
</dbReference>
<dbReference type="AlphaFoldDB" id="A0A942I5X1"/>
<dbReference type="GO" id="GO:0016616">
    <property type="term" value="F:oxidoreductase activity, acting on the CH-OH group of donors, NAD or NADP as acceptor"/>
    <property type="evidence" value="ECO:0007669"/>
    <property type="project" value="TreeGrafter"/>
</dbReference>
<dbReference type="InterPro" id="IPR050425">
    <property type="entry name" value="NAD(P)_dehydrat-like"/>
</dbReference>
<gene>
    <name evidence="4" type="ORF">KD146_05440</name>
</gene>
<organism evidence="4 5">
    <name type="scientific">Devosia litorisediminis</name>
    <dbReference type="NCBI Taxonomy" id="2829817"/>
    <lineage>
        <taxon>Bacteria</taxon>
        <taxon>Pseudomonadati</taxon>
        <taxon>Pseudomonadota</taxon>
        <taxon>Alphaproteobacteria</taxon>
        <taxon>Hyphomicrobiales</taxon>
        <taxon>Devosiaceae</taxon>
        <taxon>Devosia</taxon>
    </lineage>
</organism>
<comment type="caution">
    <text evidence="4">The sequence shown here is derived from an EMBL/GenBank/DDBJ whole genome shotgun (WGS) entry which is preliminary data.</text>
</comment>
<evidence type="ECO:0000259" key="3">
    <source>
        <dbReference type="Pfam" id="PF01370"/>
    </source>
</evidence>
<dbReference type="SUPFAM" id="SSF51735">
    <property type="entry name" value="NAD(P)-binding Rossmann-fold domains"/>
    <property type="match status" value="1"/>
</dbReference>
<feature type="domain" description="NAD-dependent epimerase/dehydratase" evidence="3">
    <location>
        <begin position="6"/>
        <end position="250"/>
    </location>
</feature>
<keyword evidence="5" id="KW-1185">Reference proteome</keyword>
<evidence type="ECO:0000313" key="5">
    <source>
        <dbReference type="Proteomes" id="UP000678281"/>
    </source>
</evidence>
<dbReference type="Pfam" id="PF01370">
    <property type="entry name" value="Epimerase"/>
    <property type="match status" value="1"/>
</dbReference>
<comment type="similarity">
    <text evidence="2">Belongs to the NAD(P)-dependent epimerase/dehydratase family. Dihydroflavonol-4-reductase subfamily.</text>
</comment>
<dbReference type="EMBL" id="JAGXTP010000001">
    <property type="protein sequence ID" value="MBS3848138.1"/>
    <property type="molecule type" value="Genomic_DNA"/>
</dbReference>
<evidence type="ECO:0000313" key="4">
    <source>
        <dbReference type="EMBL" id="MBS3848138.1"/>
    </source>
</evidence>
<dbReference type="InterPro" id="IPR036291">
    <property type="entry name" value="NAD(P)-bd_dom_sf"/>
</dbReference>
<accession>A0A942I5X1</accession>